<keyword evidence="2" id="KW-1185">Reference proteome</keyword>
<accession>A0A8X6M9S6</accession>
<evidence type="ECO:0000313" key="2">
    <source>
        <dbReference type="Proteomes" id="UP000886998"/>
    </source>
</evidence>
<dbReference type="AlphaFoldDB" id="A0A8X6M9S6"/>
<gene>
    <name evidence="1" type="ORF">TNIN_468041</name>
</gene>
<name>A0A8X6M9S6_9ARAC</name>
<sequence>MIMANSYGVETSSVLFKRQMLFANECVEQIFLYFGIELKSDYPEGVTDHYFSDSILVIVLKTMRNAQDLIIDQYNGWFKTGDRTLNFNNFKQLIDFITYLSCNAPYSHESLIELLAFASNIAVKAYLDGVPEAPDYAVKCITYALAAFKFDSYRSDSLINFSEDYKKGLFH</sequence>
<organism evidence="1 2">
    <name type="scientific">Trichonephila inaurata madagascariensis</name>
    <dbReference type="NCBI Taxonomy" id="2747483"/>
    <lineage>
        <taxon>Eukaryota</taxon>
        <taxon>Metazoa</taxon>
        <taxon>Ecdysozoa</taxon>
        <taxon>Arthropoda</taxon>
        <taxon>Chelicerata</taxon>
        <taxon>Arachnida</taxon>
        <taxon>Araneae</taxon>
        <taxon>Araneomorphae</taxon>
        <taxon>Entelegynae</taxon>
        <taxon>Araneoidea</taxon>
        <taxon>Nephilidae</taxon>
        <taxon>Trichonephila</taxon>
        <taxon>Trichonephila inaurata</taxon>
    </lineage>
</organism>
<dbReference type="EMBL" id="BMAV01024464">
    <property type="protein sequence ID" value="GFS33292.1"/>
    <property type="molecule type" value="Genomic_DNA"/>
</dbReference>
<proteinExistence type="predicted"/>
<evidence type="ECO:0000313" key="1">
    <source>
        <dbReference type="EMBL" id="GFS33292.1"/>
    </source>
</evidence>
<comment type="caution">
    <text evidence="1">The sequence shown here is derived from an EMBL/GenBank/DDBJ whole genome shotgun (WGS) entry which is preliminary data.</text>
</comment>
<protein>
    <submittedName>
        <fullName evidence="1">Uncharacterized protein</fullName>
    </submittedName>
</protein>
<reference evidence="1" key="1">
    <citation type="submission" date="2020-08" db="EMBL/GenBank/DDBJ databases">
        <title>Multicomponent nature underlies the extraordinary mechanical properties of spider dragline silk.</title>
        <authorList>
            <person name="Kono N."/>
            <person name="Nakamura H."/>
            <person name="Mori M."/>
            <person name="Yoshida Y."/>
            <person name="Ohtoshi R."/>
            <person name="Malay A.D."/>
            <person name="Moran D.A.P."/>
            <person name="Tomita M."/>
            <person name="Numata K."/>
            <person name="Arakawa K."/>
        </authorList>
    </citation>
    <scope>NUCLEOTIDE SEQUENCE</scope>
</reference>
<dbReference type="Proteomes" id="UP000886998">
    <property type="component" value="Unassembled WGS sequence"/>
</dbReference>